<evidence type="ECO:0000256" key="4">
    <source>
        <dbReference type="SAM" id="MobiDB-lite"/>
    </source>
</evidence>
<keyword evidence="2 3" id="KW-0694">RNA-binding</keyword>
<name>E0W4A3_PEDHC</name>
<dbReference type="FunCoup" id="E0W4A3">
    <property type="interactions" value="572"/>
</dbReference>
<dbReference type="GO" id="GO:0003725">
    <property type="term" value="F:double-stranded RNA binding"/>
    <property type="evidence" value="ECO:0007669"/>
    <property type="project" value="TreeGrafter"/>
</dbReference>
<organism>
    <name type="scientific">Pediculus humanus subsp. corporis</name>
    <name type="common">Body louse</name>
    <dbReference type="NCBI Taxonomy" id="121224"/>
    <lineage>
        <taxon>Eukaryota</taxon>
        <taxon>Metazoa</taxon>
        <taxon>Ecdysozoa</taxon>
        <taxon>Arthropoda</taxon>
        <taxon>Hexapoda</taxon>
        <taxon>Insecta</taxon>
        <taxon>Pterygota</taxon>
        <taxon>Neoptera</taxon>
        <taxon>Paraneoptera</taxon>
        <taxon>Psocodea</taxon>
        <taxon>Troctomorpha</taxon>
        <taxon>Phthiraptera</taxon>
        <taxon>Anoplura</taxon>
        <taxon>Pediculidae</taxon>
        <taxon>Pediculus</taxon>
    </lineage>
</organism>
<dbReference type="EMBL" id="AAZO01007544">
    <property type="status" value="NOT_ANNOTATED_CDS"/>
    <property type="molecule type" value="Genomic_DNA"/>
</dbReference>
<dbReference type="SMART" id="SM00358">
    <property type="entry name" value="DSRM"/>
    <property type="match status" value="5"/>
</dbReference>
<dbReference type="GO" id="GO:0008298">
    <property type="term" value="P:intracellular mRNA localization"/>
    <property type="evidence" value="ECO:0007669"/>
    <property type="project" value="TreeGrafter"/>
</dbReference>
<sequence>MIMPMPTQQMQIMTQSHFTSQNSFAPQGQGNVSFVPAQQVATQKTSYHQTAFSHSTHQDIIQKPSYNNNNNNNHHHDVHVKEKDVTDKDSIVRCEKKTNECPAVSHLVPVGKEKTPMCLVNELARFNKITHQYRLTNEHGPAHKKSFTVTLTLGTEEYTADAPSIKKAQHSAAAEALAKTSFAHPTPKVHKSLNSAKSNITPTVELNALAMKRGESAIYKLLDPSQNQNVYQQNSPFLRGGRIPIKYTYTQNILYTVSLKVGSWEFFGEGGSPQAARHDAASKALTQLKRLPKATEGPPSVCPVQKETNSKQSININHDFDSSIKSPVSLVHELALRRSMSVTFEVVEERGPPHLKIFVTKCTVGPISTIGEGSKKKVSKKRSAENMLVELKKLSPLPPQTFVPNPTNVTTTKTKKKFSQSKKKSKNLVKIVQEVEPEPIIIDDNMNPISKLIKIQQVKKEKEPLYTILEERGSSKKKEFLMEVSISNLKATGTGPSKKLAKKAAAENLLSLLGYGKPSDNHHHQSIKPALKSQDKSQDGSKKASRHFFVISSGEFVLRFIVTFIDATGKPDNNTGGGGSLGRQLKPGIYVISTDLHCVSNSPCTSINMQTTATIAKELLKGGISPTADALVQKSTVVTSSSSSSSTTTTTTTATTTTTSQPPHNFRPKEQLLYLADLLNFQVHFSDFPKGNHSEFLSLVTMSTDPSHVCHGSGLSIEESQDQAALTALTALSEMGLDSVTSHSSTTTTTTKESKKNGKGMMPSLKK</sequence>
<dbReference type="PANTHER" id="PTHR46054:SF3">
    <property type="entry name" value="MATERNAL EFFECT PROTEIN STAUFEN"/>
    <property type="match status" value="1"/>
</dbReference>
<keyword evidence="8" id="KW-1185">Reference proteome</keyword>
<gene>
    <name evidence="7" type="primary">8239858</name>
    <name evidence="6" type="ORF">Phum_PHUM616960</name>
</gene>
<proteinExistence type="predicted"/>
<dbReference type="CDD" id="cd19857">
    <property type="entry name" value="DSRM_STAU_rpt1"/>
    <property type="match status" value="1"/>
</dbReference>
<feature type="domain" description="DRBM" evidence="5">
    <location>
        <begin position="115"/>
        <end position="182"/>
    </location>
</feature>
<dbReference type="EMBL" id="DS235886">
    <property type="protein sequence ID" value="EEB20459.1"/>
    <property type="molecule type" value="Genomic_DNA"/>
</dbReference>
<dbReference type="eggNOG" id="KOG3732">
    <property type="taxonomic scope" value="Eukaryota"/>
</dbReference>
<dbReference type="InParanoid" id="E0W4A3"/>
<dbReference type="VEuPathDB" id="VectorBase:PHUM616960"/>
<dbReference type="PANTHER" id="PTHR46054">
    <property type="entry name" value="MATERNAL EFFECT PROTEIN STAUFEN"/>
    <property type="match status" value="1"/>
</dbReference>
<feature type="region of interest" description="Disordered" evidence="4">
    <location>
        <begin position="519"/>
        <end position="540"/>
    </location>
</feature>
<dbReference type="KEGG" id="phu:Phum_PHUM616960"/>
<dbReference type="GO" id="GO:0003729">
    <property type="term" value="F:mRNA binding"/>
    <property type="evidence" value="ECO:0007669"/>
    <property type="project" value="TreeGrafter"/>
</dbReference>
<dbReference type="Proteomes" id="UP000009046">
    <property type="component" value="Unassembled WGS sequence"/>
</dbReference>
<dbReference type="OMA" id="GMTHITE"/>
<protein>
    <submittedName>
        <fullName evidence="6 7">Staufen, putative</fullName>
    </submittedName>
</protein>
<dbReference type="AlphaFoldDB" id="E0W4A3"/>
<dbReference type="InterPro" id="IPR032478">
    <property type="entry name" value="Staufen_C"/>
</dbReference>
<dbReference type="GO" id="GO:0005886">
    <property type="term" value="C:plasma membrane"/>
    <property type="evidence" value="ECO:0007669"/>
    <property type="project" value="TreeGrafter"/>
</dbReference>
<dbReference type="CTD" id="8239858"/>
<dbReference type="Pfam" id="PF16482">
    <property type="entry name" value="Staufen_C"/>
    <property type="match status" value="1"/>
</dbReference>
<dbReference type="Pfam" id="PF00035">
    <property type="entry name" value="dsrm"/>
    <property type="match status" value="3"/>
</dbReference>
<reference evidence="6" key="2">
    <citation type="submission" date="2007-04" db="EMBL/GenBank/DDBJ databases">
        <title>The genome of the human body louse.</title>
        <authorList>
            <consortium name="The Human Body Louse Genome Consortium"/>
            <person name="Kirkness E."/>
            <person name="Walenz B."/>
            <person name="Hass B."/>
            <person name="Bruggner R."/>
            <person name="Strausberg R."/>
        </authorList>
    </citation>
    <scope>NUCLEOTIDE SEQUENCE</scope>
    <source>
        <strain evidence="6">USDA</strain>
    </source>
</reference>
<dbReference type="HOGENOM" id="CLU_009602_1_0_1"/>
<dbReference type="EnsemblMetazoa" id="PHUM616960-RA">
    <property type="protein sequence ID" value="PHUM616960-PA"/>
    <property type="gene ID" value="PHUM616960"/>
</dbReference>
<dbReference type="CDD" id="cd19861">
    <property type="entry name" value="DSRM_STAU_rpt5"/>
    <property type="match status" value="1"/>
</dbReference>
<dbReference type="FunFam" id="3.30.160.20:FF:000007">
    <property type="entry name" value="Double-stranded RNA-binding protein Staufen homolog 1"/>
    <property type="match status" value="2"/>
</dbReference>
<evidence type="ECO:0000313" key="6">
    <source>
        <dbReference type="EMBL" id="EEB20459.1"/>
    </source>
</evidence>
<evidence type="ECO:0000313" key="8">
    <source>
        <dbReference type="Proteomes" id="UP000009046"/>
    </source>
</evidence>
<dbReference type="FunFam" id="3.30.160.20:FF:000013">
    <property type="entry name" value="double-stranded RNA-binding protein Staufen homolog 2 isoform X3"/>
    <property type="match status" value="1"/>
</dbReference>
<dbReference type="GO" id="GO:0032839">
    <property type="term" value="C:dendrite cytoplasm"/>
    <property type="evidence" value="ECO:0007669"/>
    <property type="project" value="GOC"/>
</dbReference>
<dbReference type="CDD" id="cd19860">
    <property type="entry name" value="DSRM_STAU_rpt4"/>
    <property type="match status" value="1"/>
</dbReference>
<dbReference type="InterPro" id="IPR051740">
    <property type="entry name" value="DRBM-containing_protein"/>
</dbReference>
<keyword evidence="1" id="KW-0677">Repeat</keyword>
<dbReference type="STRING" id="121224.E0W4A3"/>
<feature type="region of interest" description="Disordered" evidence="4">
    <location>
        <begin position="738"/>
        <end position="767"/>
    </location>
</feature>
<dbReference type="SUPFAM" id="SSF54768">
    <property type="entry name" value="dsRNA-binding domain-like"/>
    <property type="match status" value="5"/>
</dbReference>
<dbReference type="PROSITE" id="PS50137">
    <property type="entry name" value="DS_RBD"/>
    <property type="match status" value="4"/>
</dbReference>
<dbReference type="GO" id="GO:0035418">
    <property type="term" value="P:protein localization to synapse"/>
    <property type="evidence" value="ECO:0007669"/>
    <property type="project" value="TreeGrafter"/>
</dbReference>
<reference evidence="6" key="1">
    <citation type="submission" date="2007-04" db="EMBL/GenBank/DDBJ databases">
        <title>Annotation of Pediculus humanus corporis strain USDA.</title>
        <authorList>
            <person name="Kirkness E."/>
            <person name="Hannick L."/>
            <person name="Hass B."/>
            <person name="Bruggner R."/>
            <person name="Lawson D."/>
            <person name="Bidwell S."/>
            <person name="Joardar V."/>
            <person name="Caler E."/>
            <person name="Walenz B."/>
            <person name="Inman J."/>
            <person name="Schobel S."/>
            <person name="Galinsky K."/>
            <person name="Amedeo P."/>
            <person name="Strausberg R."/>
        </authorList>
    </citation>
    <scope>NUCLEOTIDE SEQUENCE</scope>
    <source>
        <strain evidence="6">USDA</strain>
    </source>
</reference>
<evidence type="ECO:0000256" key="2">
    <source>
        <dbReference type="ARBA" id="ARBA00022884"/>
    </source>
</evidence>
<feature type="compositionally biased region" description="Low complexity" evidence="4">
    <location>
        <begin position="641"/>
        <end position="660"/>
    </location>
</feature>
<evidence type="ECO:0000313" key="7">
    <source>
        <dbReference type="EnsemblMetazoa" id="PHUM616960-PA"/>
    </source>
</evidence>
<dbReference type="RefSeq" id="XP_002433197.1">
    <property type="nucleotide sequence ID" value="XM_002433152.1"/>
</dbReference>
<evidence type="ECO:0000256" key="3">
    <source>
        <dbReference type="PROSITE-ProRule" id="PRU00266"/>
    </source>
</evidence>
<dbReference type="Gene3D" id="3.30.160.20">
    <property type="match status" value="5"/>
</dbReference>
<dbReference type="GO" id="GO:0007281">
    <property type="term" value="P:germ cell development"/>
    <property type="evidence" value="ECO:0007669"/>
    <property type="project" value="TreeGrafter"/>
</dbReference>
<dbReference type="OrthoDB" id="10037267at2759"/>
<dbReference type="GeneID" id="8239858"/>
<feature type="domain" description="DRBM" evidence="5">
    <location>
        <begin position="201"/>
        <end position="290"/>
    </location>
</feature>
<evidence type="ECO:0000259" key="5">
    <source>
        <dbReference type="PROSITE" id="PS50137"/>
    </source>
</evidence>
<dbReference type="GO" id="GO:0010494">
    <property type="term" value="C:cytoplasmic stress granule"/>
    <property type="evidence" value="ECO:0007669"/>
    <property type="project" value="TreeGrafter"/>
</dbReference>
<dbReference type="GO" id="GO:0043025">
    <property type="term" value="C:neuronal cell body"/>
    <property type="evidence" value="ECO:0007669"/>
    <property type="project" value="TreeGrafter"/>
</dbReference>
<reference evidence="7" key="3">
    <citation type="submission" date="2021-02" db="UniProtKB">
        <authorList>
            <consortium name="EnsemblMetazoa"/>
        </authorList>
    </citation>
    <scope>IDENTIFICATION</scope>
    <source>
        <strain evidence="7">USDA</strain>
    </source>
</reference>
<accession>E0W4A3</accession>
<feature type="region of interest" description="Disordered" evidence="4">
    <location>
        <begin position="641"/>
        <end position="666"/>
    </location>
</feature>
<dbReference type="GO" id="GO:0098964">
    <property type="term" value="P:anterograde dendritic transport of messenger ribonucleoprotein complex"/>
    <property type="evidence" value="ECO:0007669"/>
    <property type="project" value="TreeGrafter"/>
</dbReference>
<feature type="domain" description="DRBM" evidence="5">
    <location>
        <begin position="447"/>
        <end position="515"/>
    </location>
</feature>
<dbReference type="InterPro" id="IPR014720">
    <property type="entry name" value="dsRBD_dom"/>
</dbReference>
<feature type="compositionally biased region" description="Low complexity" evidence="4">
    <location>
        <begin position="739"/>
        <end position="751"/>
    </location>
</feature>
<dbReference type="GO" id="GO:0010468">
    <property type="term" value="P:regulation of gene expression"/>
    <property type="evidence" value="ECO:0007669"/>
    <property type="project" value="UniProtKB-ARBA"/>
</dbReference>
<evidence type="ECO:0000256" key="1">
    <source>
        <dbReference type="ARBA" id="ARBA00022737"/>
    </source>
</evidence>
<feature type="domain" description="DRBM" evidence="5">
    <location>
        <begin position="326"/>
        <end position="393"/>
    </location>
</feature>